<reference evidence="1" key="1">
    <citation type="submission" date="2022-05" db="EMBL/GenBank/DDBJ databases">
        <title>Chromosome-level genome of Chaenocephalus aceratus.</title>
        <authorList>
            <person name="Park H."/>
        </authorList>
    </citation>
    <scope>NUCLEOTIDE SEQUENCE</scope>
    <source>
        <strain evidence="1">KU_202001</strain>
    </source>
</reference>
<accession>A0ACB9VT64</accession>
<protein>
    <submittedName>
        <fullName evidence="1">Uncharacterized protein</fullName>
    </submittedName>
</protein>
<dbReference type="Proteomes" id="UP001057452">
    <property type="component" value="Chromosome 23"/>
</dbReference>
<comment type="caution">
    <text evidence="1">The sequence shown here is derived from an EMBL/GenBank/DDBJ whole genome shotgun (WGS) entry which is preliminary data.</text>
</comment>
<proteinExistence type="predicted"/>
<feature type="non-terminal residue" evidence="1">
    <location>
        <position position="1"/>
    </location>
</feature>
<evidence type="ECO:0000313" key="2">
    <source>
        <dbReference type="Proteomes" id="UP001057452"/>
    </source>
</evidence>
<evidence type="ECO:0000313" key="1">
    <source>
        <dbReference type="EMBL" id="KAI4802756.1"/>
    </source>
</evidence>
<gene>
    <name evidence="1" type="ORF">KUCAC02_006332</name>
</gene>
<sequence length="97" mass="10351">PEAVSGPRWFTIASAADLTREPPLLSPDQMSILHSDHSYERQRGEGAEWKQGIASLQYVKLSKPTGDTLIGSGVGLVHQEGLIMQIHASSSIAGVNA</sequence>
<organism evidence="1 2">
    <name type="scientific">Chaenocephalus aceratus</name>
    <name type="common">Blackfin icefish</name>
    <name type="synonym">Chaenichthys aceratus</name>
    <dbReference type="NCBI Taxonomy" id="36190"/>
    <lineage>
        <taxon>Eukaryota</taxon>
        <taxon>Metazoa</taxon>
        <taxon>Chordata</taxon>
        <taxon>Craniata</taxon>
        <taxon>Vertebrata</taxon>
        <taxon>Euteleostomi</taxon>
        <taxon>Actinopterygii</taxon>
        <taxon>Neopterygii</taxon>
        <taxon>Teleostei</taxon>
        <taxon>Neoteleostei</taxon>
        <taxon>Acanthomorphata</taxon>
        <taxon>Eupercaria</taxon>
        <taxon>Perciformes</taxon>
        <taxon>Notothenioidei</taxon>
        <taxon>Channichthyidae</taxon>
        <taxon>Chaenocephalus</taxon>
    </lineage>
</organism>
<keyword evidence="2" id="KW-1185">Reference proteome</keyword>
<feature type="non-terminal residue" evidence="1">
    <location>
        <position position="97"/>
    </location>
</feature>
<dbReference type="EMBL" id="CM043807">
    <property type="protein sequence ID" value="KAI4802756.1"/>
    <property type="molecule type" value="Genomic_DNA"/>
</dbReference>
<name>A0ACB9VT64_CHAAC</name>